<dbReference type="EMBL" id="JAAVXB010000006">
    <property type="protein sequence ID" value="NKF22976.1"/>
    <property type="molecule type" value="Genomic_DNA"/>
</dbReference>
<gene>
    <name evidence="1" type="ORF">G7Y82_11655</name>
</gene>
<reference evidence="1" key="1">
    <citation type="submission" date="2020-03" db="EMBL/GenBank/DDBJ databases">
        <title>Solimonas marina sp. nov., isolated from deep seawater of the Pacific Ocean.</title>
        <authorList>
            <person name="Liu X."/>
            <person name="Lai Q."/>
            <person name="Sun F."/>
            <person name="Gai Y."/>
            <person name="Li G."/>
            <person name="Shao Z."/>
        </authorList>
    </citation>
    <scope>NUCLEOTIDE SEQUENCE</scope>
    <source>
        <strain evidence="1">C16B3</strain>
    </source>
</reference>
<dbReference type="Proteomes" id="UP000653472">
    <property type="component" value="Unassembled WGS sequence"/>
</dbReference>
<protein>
    <submittedName>
        <fullName evidence="1">Uncharacterized protein</fullName>
    </submittedName>
</protein>
<keyword evidence="2" id="KW-1185">Reference proteome</keyword>
<proteinExistence type="predicted"/>
<dbReference type="AlphaFoldDB" id="A0A969W930"/>
<evidence type="ECO:0000313" key="1">
    <source>
        <dbReference type="EMBL" id="NKF22976.1"/>
    </source>
</evidence>
<evidence type="ECO:0000313" key="2">
    <source>
        <dbReference type="Proteomes" id="UP000653472"/>
    </source>
</evidence>
<dbReference type="InterPro" id="IPR010982">
    <property type="entry name" value="Lambda_DNA-bd_dom_sf"/>
</dbReference>
<comment type="caution">
    <text evidence="1">The sequence shown here is derived from an EMBL/GenBank/DDBJ whole genome shotgun (WGS) entry which is preliminary data.</text>
</comment>
<sequence length="138" mass="15048">MEAHELIESAAKKVGSISELARQLEWDKGAIAGIKAGKRPLPAYRAAQLAKLLGRDEDAATWEALAQQAKGAEREYWLRKLQNSGSKIAVIAIAFLALFTTHLPRAEAANTSEFGGSALNIHYEQLWPSLPGQLLRLS</sequence>
<dbReference type="GO" id="GO:0003677">
    <property type="term" value="F:DNA binding"/>
    <property type="evidence" value="ECO:0007669"/>
    <property type="project" value="InterPro"/>
</dbReference>
<name>A0A969W930_9GAMM</name>
<accession>A0A969W930</accession>
<organism evidence="1 2">
    <name type="scientific">Solimonas marina</name>
    <dbReference type="NCBI Taxonomy" id="2714601"/>
    <lineage>
        <taxon>Bacteria</taxon>
        <taxon>Pseudomonadati</taxon>
        <taxon>Pseudomonadota</taxon>
        <taxon>Gammaproteobacteria</taxon>
        <taxon>Nevskiales</taxon>
        <taxon>Nevskiaceae</taxon>
        <taxon>Solimonas</taxon>
    </lineage>
</organism>
<dbReference type="SUPFAM" id="SSF47413">
    <property type="entry name" value="lambda repressor-like DNA-binding domains"/>
    <property type="match status" value="1"/>
</dbReference>